<keyword evidence="1" id="KW-0812">Transmembrane</keyword>
<name>A0A8H6FMR7_9LECA</name>
<evidence type="ECO:0000256" key="1">
    <source>
        <dbReference type="SAM" id="Phobius"/>
    </source>
</evidence>
<feature type="transmembrane region" description="Helical" evidence="1">
    <location>
        <begin position="66"/>
        <end position="92"/>
    </location>
</feature>
<dbReference type="GO" id="GO:0005886">
    <property type="term" value="C:plasma membrane"/>
    <property type="evidence" value="ECO:0007669"/>
    <property type="project" value="TreeGrafter"/>
</dbReference>
<accession>A0A8H6FMR7</accession>
<dbReference type="OrthoDB" id="2354757at2759"/>
<gene>
    <name evidence="2" type="ORF">HO173_010362</name>
</gene>
<dbReference type="RefSeq" id="XP_037160834.1">
    <property type="nucleotide sequence ID" value="XM_037312248.1"/>
</dbReference>
<keyword evidence="1" id="KW-0472">Membrane</keyword>
<proteinExistence type="predicted"/>
<keyword evidence="3" id="KW-1185">Reference proteome</keyword>
<dbReference type="GeneID" id="59292009"/>
<dbReference type="Proteomes" id="UP000578531">
    <property type="component" value="Unassembled WGS sequence"/>
</dbReference>
<keyword evidence="1" id="KW-1133">Transmembrane helix</keyword>
<dbReference type="AlphaFoldDB" id="A0A8H6FMR7"/>
<dbReference type="InterPro" id="IPR051380">
    <property type="entry name" value="pH-response_reg_palI/RIM9"/>
</dbReference>
<comment type="caution">
    <text evidence="2">The sequence shown here is derived from an EMBL/GenBank/DDBJ whole genome shotgun (WGS) entry which is preliminary data.</text>
</comment>
<organism evidence="2 3">
    <name type="scientific">Letharia columbiana</name>
    <dbReference type="NCBI Taxonomy" id="112416"/>
    <lineage>
        <taxon>Eukaryota</taxon>
        <taxon>Fungi</taxon>
        <taxon>Dikarya</taxon>
        <taxon>Ascomycota</taxon>
        <taxon>Pezizomycotina</taxon>
        <taxon>Lecanoromycetes</taxon>
        <taxon>OSLEUM clade</taxon>
        <taxon>Lecanoromycetidae</taxon>
        <taxon>Lecanorales</taxon>
        <taxon>Lecanorineae</taxon>
        <taxon>Parmeliaceae</taxon>
        <taxon>Letharia</taxon>
    </lineage>
</organism>
<protein>
    <submittedName>
        <fullName evidence="2">Uncharacterized protein</fullName>
    </submittedName>
</protein>
<feature type="transmembrane region" description="Helical" evidence="1">
    <location>
        <begin position="30"/>
        <end position="54"/>
    </location>
</feature>
<dbReference type="GO" id="GO:0032153">
    <property type="term" value="C:cell division site"/>
    <property type="evidence" value="ECO:0007669"/>
    <property type="project" value="TreeGrafter"/>
</dbReference>
<evidence type="ECO:0000313" key="3">
    <source>
        <dbReference type="Proteomes" id="UP000578531"/>
    </source>
</evidence>
<dbReference type="PANTHER" id="PTHR28013">
    <property type="entry name" value="PROTEIN DCV1-RELATED"/>
    <property type="match status" value="1"/>
</dbReference>
<evidence type="ECO:0000313" key="2">
    <source>
        <dbReference type="EMBL" id="KAF6231402.1"/>
    </source>
</evidence>
<dbReference type="EMBL" id="JACCJC010000057">
    <property type="protein sequence ID" value="KAF6231402.1"/>
    <property type="molecule type" value="Genomic_DNA"/>
</dbReference>
<dbReference type="PANTHER" id="PTHR28013:SF7">
    <property type="entry name" value="PALI-DOMAIN-CONTAINING PROTEIN"/>
    <property type="match status" value="1"/>
</dbReference>
<sequence length="138" mass="14945">MVLHPIACAIAFLAFGLSLGAGVVGSVLGALVAFVAWVVTVVVMAVDFSLFGTVKDHVNKQNKGSHAFYSVGMWTCLAAMVLLFLGMFIVLFTCFGARKEKKSGSGRYGHKTNADSGVGYDGYATPRTTRRTRRNRWF</sequence>
<reference evidence="2 3" key="1">
    <citation type="journal article" date="2020" name="Genomics">
        <title>Complete, high-quality genomes from long-read metagenomic sequencing of two wolf lichen thalli reveals enigmatic genome architecture.</title>
        <authorList>
            <person name="McKenzie S.K."/>
            <person name="Walston R.F."/>
            <person name="Allen J.L."/>
        </authorList>
    </citation>
    <scope>NUCLEOTIDE SEQUENCE [LARGE SCALE GENOMIC DNA]</scope>
    <source>
        <strain evidence="2">WasteWater2</strain>
    </source>
</reference>
<dbReference type="GO" id="GO:0035838">
    <property type="term" value="C:growing cell tip"/>
    <property type="evidence" value="ECO:0007669"/>
    <property type="project" value="TreeGrafter"/>
</dbReference>